<dbReference type="PANTHER" id="PTHR32347">
    <property type="entry name" value="EFFLUX SYSTEM COMPONENT YKNX-RELATED"/>
    <property type="match status" value="1"/>
</dbReference>
<dbReference type="EMBL" id="NIDE01000019">
    <property type="protein sequence ID" value="OWK35087.1"/>
    <property type="molecule type" value="Genomic_DNA"/>
</dbReference>
<organism evidence="6 7">
    <name type="scientific">Fimbriiglobus ruber</name>
    <dbReference type="NCBI Taxonomy" id="1908690"/>
    <lineage>
        <taxon>Bacteria</taxon>
        <taxon>Pseudomonadati</taxon>
        <taxon>Planctomycetota</taxon>
        <taxon>Planctomycetia</taxon>
        <taxon>Gemmatales</taxon>
        <taxon>Gemmataceae</taxon>
        <taxon>Fimbriiglobus</taxon>
    </lineage>
</organism>
<accession>A0A225DG67</accession>
<feature type="domain" description="AprE-like beta-barrel" evidence="5">
    <location>
        <begin position="386"/>
        <end position="469"/>
    </location>
</feature>
<dbReference type="Proteomes" id="UP000214646">
    <property type="component" value="Unassembled WGS sequence"/>
</dbReference>
<sequence>MGAVVAVLGTVTIAAVIRTRNGAARPELVLHKVKYDRVELTIVERGALESTKNSDIVCRVRAGNKGGTIASQIKMVIDDGSEVRGPRPEKPTGDLVVDLDSSGLEEQLKTQKIVVDKAESDKIQAEEQYKISVSQNESNIKTAETDVELAAIDLSKYTGIDVEEILKTGALSKLHQELKSANRNATRPARELADEDLKKFKTGEYLQELKDDLGQVETAQSDLTQQEDREAWAFRMAKKGYQTQSQAQSETSRKESYQLSFNKMTLQLDVLVKYKKVRMLTQYVTALEEKQRTLDRVIKQAKSQEAKDRSDRESKKSVWEQELAHYHDIESEIKKCKIYAPQDGMVVYYIPEQARFGGGSQQSIVAQGEPVREGQKLMQIPDLRHMLVNTKVHEALVSRVHPGQKATIRIDSYGNRLLRGVVDSVATVAAQADFMSSDVKVYATKVAINSDDMEGMDLKPGMSAEVTIVIADALEHVLTVPLQSIVGGSEMKSKRTVVVMTPSGPQEREVVIGLSNDKVAEVKEGLQEGDEVVENPKAVLGEKAKVREVGGDNKGGEKGGPGDFGGEKKGGGRGKGKGKGGPPPGMSPDPSGGR</sequence>
<evidence type="ECO:0000259" key="4">
    <source>
        <dbReference type="Pfam" id="PF25967"/>
    </source>
</evidence>
<dbReference type="Gene3D" id="6.20.50.140">
    <property type="match status" value="1"/>
</dbReference>
<protein>
    <submittedName>
        <fullName evidence="6">HlyD family secretion protein</fullName>
    </submittedName>
</protein>
<evidence type="ECO:0000256" key="3">
    <source>
        <dbReference type="SAM" id="MobiDB-lite"/>
    </source>
</evidence>
<comment type="subcellular location">
    <subcellularLocation>
        <location evidence="1">Cell envelope</location>
    </subcellularLocation>
</comment>
<dbReference type="RefSeq" id="WP_161968081.1">
    <property type="nucleotide sequence ID" value="NZ_NIDE01000019.1"/>
</dbReference>
<dbReference type="InterPro" id="IPR058982">
    <property type="entry name" value="Beta-barrel_AprE"/>
</dbReference>
<keyword evidence="7" id="KW-1185">Reference proteome</keyword>
<evidence type="ECO:0000259" key="5">
    <source>
        <dbReference type="Pfam" id="PF26002"/>
    </source>
</evidence>
<dbReference type="InterPro" id="IPR058627">
    <property type="entry name" value="MdtA-like_C"/>
</dbReference>
<dbReference type="Pfam" id="PF25967">
    <property type="entry name" value="RND-MFP_C"/>
    <property type="match status" value="1"/>
</dbReference>
<dbReference type="AlphaFoldDB" id="A0A225DG67"/>
<reference evidence="7" key="1">
    <citation type="submission" date="2017-06" db="EMBL/GenBank/DDBJ databases">
        <title>Genome analysis of Fimbriiglobus ruber SP5, the first member of the order Planctomycetales with confirmed chitinolytic capability.</title>
        <authorList>
            <person name="Ravin N.V."/>
            <person name="Rakitin A.L."/>
            <person name="Ivanova A.A."/>
            <person name="Beletsky A.V."/>
            <person name="Kulichevskaya I.S."/>
            <person name="Mardanov A.V."/>
            <person name="Dedysh S.N."/>
        </authorList>
    </citation>
    <scope>NUCLEOTIDE SEQUENCE [LARGE SCALE GENOMIC DNA]</scope>
    <source>
        <strain evidence="7">SP5</strain>
    </source>
</reference>
<comment type="caution">
    <text evidence="6">The sequence shown here is derived from an EMBL/GenBank/DDBJ whole genome shotgun (WGS) entry which is preliminary data.</text>
</comment>
<evidence type="ECO:0000256" key="2">
    <source>
        <dbReference type="ARBA" id="ARBA00023054"/>
    </source>
</evidence>
<keyword evidence="2" id="KW-0175">Coiled coil</keyword>
<feature type="region of interest" description="Disordered" evidence="3">
    <location>
        <begin position="525"/>
        <end position="594"/>
    </location>
</feature>
<dbReference type="OrthoDB" id="259669at2"/>
<dbReference type="PANTHER" id="PTHR32347:SF23">
    <property type="entry name" value="BLL5650 PROTEIN"/>
    <property type="match status" value="1"/>
</dbReference>
<feature type="domain" description="Multidrug resistance protein MdtA-like C-terminal permuted SH3" evidence="4">
    <location>
        <begin position="477"/>
        <end position="533"/>
    </location>
</feature>
<gene>
    <name evidence="6" type="ORF">FRUB_09929</name>
</gene>
<dbReference type="InterPro" id="IPR050465">
    <property type="entry name" value="UPF0194_transport"/>
</dbReference>
<dbReference type="GO" id="GO:0030313">
    <property type="term" value="C:cell envelope"/>
    <property type="evidence" value="ECO:0007669"/>
    <property type="project" value="UniProtKB-SubCell"/>
</dbReference>
<dbReference type="Pfam" id="PF26002">
    <property type="entry name" value="Beta-barrel_AprE"/>
    <property type="match status" value="1"/>
</dbReference>
<proteinExistence type="predicted"/>
<evidence type="ECO:0000256" key="1">
    <source>
        <dbReference type="ARBA" id="ARBA00004196"/>
    </source>
</evidence>
<evidence type="ECO:0000313" key="7">
    <source>
        <dbReference type="Proteomes" id="UP000214646"/>
    </source>
</evidence>
<evidence type="ECO:0000313" key="6">
    <source>
        <dbReference type="EMBL" id="OWK35087.1"/>
    </source>
</evidence>
<feature type="compositionally biased region" description="Basic and acidic residues" evidence="3">
    <location>
        <begin position="540"/>
        <end position="557"/>
    </location>
</feature>
<name>A0A225DG67_9BACT</name>
<dbReference type="Gene3D" id="2.40.30.170">
    <property type="match status" value="1"/>
</dbReference>